<gene>
    <name evidence="1" type="ORF">E9229_001872</name>
</gene>
<name>A0A839QUI9_9MICC</name>
<organism evidence="1 2">
    <name type="scientific">Paeniglutamicibacter cryotolerans</name>
    <dbReference type="NCBI Taxonomy" id="670079"/>
    <lineage>
        <taxon>Bacteria</taxon>
        <taxon>Bacillati</taxon>
        <taxon>Actinomycetota</taxon>
        <taxon>Actinomycetes</taxon>
        <taxon>Micrococcales</taxon>
        <taxon>Micrococcaceae</taxon>
        <taxon>Paeniglutamicibacter</taxon>
    </lineage>
</organism>
<evidence type="ECO:0008006" key="3">
    <source>
        <dbReference type="Google" id="ProtNLM"/>
    </source>
</evidence>
<dbReference type="EMBL" id="JACHVS010000001">
    <property type="protein sequence ID" value="MBB2995681.1"/>
    <property type="molecule type" value="Genomic_DNA"/>
</dbReference>
<evidence type="ECO:0000313" key="2">
    <source>
        <dbReference type="Proteomes" id="UP000523000"/>
    </source>
</evidence>
<reference evidence="1 2" key="1">
    <citation type="submission" date="2020-08" db="EMBL/GenBank/DDBJ databases">
        <title>Sequencing the genomes of 1000 actinobacteria strains.</title>
        <authorList>
            <person name="Klenk H.-P."/>
        </authorList>
    </citation>
    <scope>NUCLEOTIDE SEQUENCE [LARGE SCALE GENOMIC DNA]</scope>
    <source>
        <strain evidence="1 2">DSM 22826</strain>
    </source>
</reference>
<protein>
    <recommendedName>
        <fullName evidence="3">RES domain-containing protein</fullName>
    </recommendedName>
</protein>
<proteinExistence type="predicted"/>
<dbReference type="RefSeq" id="WP_183510893.1">
    <property type="nucleotide sequence ID" value="NZ_BAABGK010000082.1"/>
</dbReference>
<dbReference type="Proteomes" id="UP000523000">
    <property type="component" value="Unassembled WGS sequence"/>
</dbReference>
<comment type="caution">
    <text evidence="1">The sequence shown here is derived from an EMBL/GenBank/DDBJ whole genome shotgun (WGS) entry which is preliminary data.</text>
</comment>
<dbReference type="AlphaFoldDB" id="A0A839QUI9"/>
<sequence length="259" mass="28808">MSRICQETGLALIESPLTAYRVAKESYGPLNPQERGSLDEDRANWYRFDTPGRTLYAAADPESAFIEGLSWARMTHGHRTYLAKTAKFMGLPLEEMRRIVEEEWSANSSMVPGWIPANWREGRLLYTLEFGAGWWIDIAHAATLKILNDAIGHDLYDDGVLPESLTLSEVTGGDRRSTTLLAAHLREQVLDDGSYPLGIRFPSKHGSAGAGHGHCYAFWMRRRDIGLDDDVAQVSRAQGIAVNLPPYQAALALHGIQSR</sequence>
<evidence type="ECO:0000313" key="1">
    <source>
        <dbReference type="EMBL" id="MBB2995681.1"/>
    </source>
</evidence>
<accession>A0A839QUI9</accession>
<keyword evidence="2" id="KW-1185">Reference proteome</keyword>